<proteinExistence type="predicted"/>
<dbReference type="EMBL" id="AP024483">
    <property type="protein sequence ID" value="BCS83776.1"/>
    <property type="molecule type" value="Genomic_DNA"/>
</dbReference>
<organism evidence="1 2">
    <name type="scientific">Cotonvirus japonicus</name>
    <dbReference type="NCBI Taxonomy" id="2811091"/>
    <lineage>
        <taxon>Viruses</taxon>
        <taxon>Varidnaviria</taxon>
        <taxon>Bamfordvirae</taxon>
        <taxon>Nucleocytoviricota</taxon>
        <taxon>Megaviricetes</taxon>
        <taxon>Imitervirales</taxon>
        <taxon>Mimiviridae</taxon>
        <taxon>Megamimivirinae</taxon>
        <taxon>Cotonvirus</taxon>
        <taxon>Cotonvirus japonicum</taxon>
    </lineage>
</organism>
<dbReference type="GeneID" id="80558981"/>
<evidence type="ECO:0000313" key="1">
    <source>
        <dbReference type="EMBL" id="BCS83776.1"/>
    </source>
</evidence>
<keyword evidence="2" id="KW-1185">Reference proteome</keyword>
<sequence length="232" mass="27365">MDSSNYYKKKYKKYKRKYTYLKKQLNNNQVHNFYFIHSTTNFANLKDILKSGMIYPGKFLRPDQQKLSTNSEDVFANIYFEDINNLTHIQDFSILLHPNIIYHYGMFFNKGWQGGGKGDIRINATDSPIQVTHKLNEIREFLENPSLPEKIREFSPFLHHEVFFDHPISLDNGNLIGIMCNFCDENFEDYITGESHKEPFLTIKNIINDKSYKNVKIITRNHPVPNLNELIC</sequence>
<dbReference type="Pfam" id="PF19164">
    <property type="entry name" value="DUF5846"/>
    <property type="match status" value="1"/>
</dbReference>
<dbReference type="Proteomes" id="UP001321479">
    <property type="component" value="Segment"/>
</dbReference>
<name>A0ABM7NUJ8_9VIRU</name>
<dbReference type="InterPro" id="IPR043886">
    <property type="entry name" value="DUF5846"/>
</dbReference>
<protein>
    <submittedName>
        <fullName evidence="1">Transposase</fullName>
    </submittedName>
</protein>
<evidence type="ECO:0000313" key="2">
    <source>
        <dbReference type="Proteomes" id="UP001321479"/>
    </source>
</evidence>
<dbReference type="RefSeq" id="YP_010842384.1">
    <property type="nucleotide sequence ID" value="NC_079139.1"/>
</dbReference>
<accession>A0ABM7NUJ8</accession>
<reference evidence="1 2" key="1">
    <citation type="submission" date="2021-02" db="EMBL/GenBank/DDBJ databases">
        <title>Cotonvirus japonicus, which uses Golgi apparatus of host cells for its virion factory, phylogenetically links tailed tupanvirus and icosahedral mimivirus.</title>
        <authorList>
            <person name="Takahashi H."/>
            <person name="Fukaya S."/>
            <person name="Song C."/>
            <person name="Murata K."/>
            <person name="Takemura M."/>
        </authorList>
    </citation>
    <scope>NUCLEOTIDE SEQUENCE [LARGE SCALE GENOMIC DNA]</scope>
</reference>